<dbReference type="EMBL" id="JAIVGD010000018">
    <property type="protein sequence ID" value="KAH0755718.1"/>
    <property type="molecule type" value="Genomic_DNA"/>
</dbReference>
<feature type="domain" description="Retroviral polymerase SH3-like" evidence="2">
    <location>
        <begin position="11"/>
        <end position="49"/>
    </location>
</feature>
<accession>A0ABQ7UV81</accession>
<proteinExistence type="predicted"/>
<sequence length="145" mass="15915">MKNHRNAFSLVYNPQSKAYRLYNPTSGKVIISRNVVFNEEAAWEWNDKEEDSVIHIPVHAKVEHTGILETTSSDLSSLGNSITDHSAHGSSINSTPSCSYSPPLTSSSETPPTKFRSLQDVYVSCSIAQLAVEPTCYGEAAKQPE</sequence>
<gene>
    <name evidence="3" type="ORF">KY290_025988</name>
</gene>
<dbReference type="Pfam" id="PF25597">
    <property type="entry name" value="SH3_retrovirus"/>
    <property type="match status" value="1"/>
</dbReference>
<evidence type="ECO:0000313" key="3">
    <source>
        <dbReference type="EMBL" id="KAH0755718.1"/>
    </source>
</evidence>
<dbReference type="Proteomes" id="UP000826656">
    <property type="component" value="Unassembled WGS sequence"/>
</dbReference>
<feature type="region of interest" description="Disordered" evidence="1">
    <location>
        <begin position="74"/>
        <end position="112"/>
    </location>
</feature>
<protein>
    <recommendedName>
        <fullName evidence="2">Retroviral polymerase SH3-like domain-containing protein</fullName>
    </recommendedName>
</protein>
<reference evidence="3 4" key="1">
    <citation type="journal article" date="2021" name="bioRxiv">
        <title>Chromosome-scale and haplotype-resolved genome assembly of a tetraploid potato cultivar.</title>
        <authorList>
            <person name="Sun H."/>
            <person name="Jiao W.-B."/>
            <person name="Krause K."/>
            <person name="Campoy J.A."/>
            <person name="Goel M."/>
            <person name="Folz-Donahue K."/>
            <person name="Kukat C."/>
            <person name="Huettel B."/>
            <person name="Schneeberger K."/>
        </authorList>
    </citation>
    <scope>NUCLEOTIDE SEQUENCE [LARGE SCALE GENOMIC DNA]</scope>
    <source>
        <strain evidence="3">SolTubOtavaFocal</strain>
        <tissue evidence="3">Leaves</tissue>
    </source>
</reference>
<comment type="caution">
    <text evidence="3">The sequence shown here is derived from an EMBL/GenBank/DDBJ whole genome shotgun (WGS) entry which is preliminary data.</text>
</comment>
<evidence type="ECO:0000256" key="1">
    <source>
        <dbReference type="SAM" id="MobiDB-lite"/>
    </source>
</evidence>
<name>A0ABQ7UV81_SOLTU</name>
<evidence type="ECO:0000259" key="2">
    <source>
        <dbReference type="Pfam" id="PF25597"/>
    </source>
</evidence>
<feature type="compositionally biased region" description="Low complexity" evidence="1">
    <location>
        <begin position="94"/>
        <end position="112"/>
    </location>
</feature>
<evidence type="ECO:0000313" key="4">
    <source>
        <dbReference type="Proteomes" id="UP000826656"/>
    </source>
</evidence>
<organism evidence="3 4">
    <name type="scientific">Solanum tuberosum</name>
    <name type="common">Potato</name>
    <dbReference type="NCBI Taxonomy" id="4113"/>
    <lineage>
        <taxon>Eukaryota</taxon>
        <taxon>Viridiplantae</taxon>
        <taxon>Streptophyta</taxon>
        <taxon>Embryophyta</taxon>
        <taxon>Tracheophyta</taxon>
        <taxon>Spermatophyta</taxon>
        <taxon>Magnoliopsida</taxon>
        <taxon>eudicotyledons</taxon>
        <taxon>Gunneridae</taxon>
        <taxon>Pentapetalae</taxon>
        <taxon>asterids</taxon>
        <taxon>lamiids</taxon>
        <taxon>Solanales</taxon>
        <taxon>Solanaceae</taxon>
        <taxon>Solanoideae</taxon>
        <taxon>Solaneae</taxon>
        <taxon>Solanum</taxon>
    </lineage>
</organism>
<dbReference type="InterPro" id="IPR057670">
    <property type="entry name" value="SH3_retrovirus"/>
</dbReference>
<feature type="compositionally biased region" description="Polar residues" evidence="1">
    <location>
        <begin position="74"/>
        <end position="93"/>
    </location>
</feature>
<keyword evidence="4" id="KW-1185">Reference proteome</keyword>